<proteinExistence type="predicted"/>
<organism evidence="2 3">
    <name type="scientific">Pseudonocardia eucalypti</name>
    <dbReference type="NCBI Taxonomy" id="648755"/>
    <lineage>
        <taxon>Bacteria</taxon>
        <taxon>Bacillati</taxon>
        <taxon>Actinomycetota</taxon>
        <taxon>Actinomycetes</taxon>
        <taxon>Pseudonocardiales</taxon>
        <taxon>Pseudonocardiaceae</taxon>
        <taxon>Pseudonocardia</taxon>
    </lineage>
</organism>
<feature type="domain" description="AB hydrolase-1" evidence="1">
    <location>
        <begin position="16"/>
        <end position="250"/>
    </location>
</feature>
<accession>A0ABP9PRV2</accession>
<dbReference type="SUPFAM" id="SSF53474">
    <property type="entry name" value="alpha/beta-Hydrolases"/>
    <property type="match status" value="1"/>
</dbReference>
<dbReference type="InterPro" id="IPR000073">
    <property type="entry name" value="AB_hydrolase_1"/>
</dbReference>
<dbReference type="PANTHER" id="PTHR43798:SF5">
    <property type="entry name" value="MONOACYLGLYCEROL LIPASE ABHD6"/>
    <property type="match status" value="1"/>
</dbReference>
<dbReference type="Gene3D" id="3.40.50.1820">
    <property type="entry name" value="alpha/beta hydrolase"/>
    <property type="match status" value="1"/>
</dbReference>
<keyword evidence="3" id="KW-1185">Reference proteome</keyword>
<comment type="caution">
    <text evidence="2">The sequence shown here is derived from an EMBL/GenBank/DDBJ whole genome shotgun (WGS) entry which is preliminary data.</text>
</comment>
<dbReference type="EMBL" id="BAABJP010000004">
    <property type="protein sequence ID" value="GAA5149235.1"/>
    <property type="molecule type" value="Genomic_DNA"/>
</dbReference>
<name>A0ABP9PRV2_9PSEU</name>
<evidence type="ECO:0000259" key="1">
    <source>
        <dbReference type="Pfam" id="PF00561"/>
    </source>
</evidence>
<dbReference type="PANTHER" id="PTHR43798">
    <property type="entry name" value="MONOACYLGLYCEROL LIPASE"/>
    <property type="match status" value="1"/>
</dbReference>
<dbReference type="GO" id="GO:0016787">
    <property type="term" value="F:hydrolase activity"/>
    <property type="evidence" value="ECO:0007669"/>
    <property type="project" value="UniProtKB-KW"/>
</dbReference>
<gene>
    <name evidence="2" type="ORF">GCM10023321_12810</name>
</gene>
<evidence type="ECO:0000313" key="3">
    <source>
        <dbReference type="Proteomes" id="UP001428817"/>
    </source>
</evidence>
<dbReference type="InterPro" id="IPR029058">
    <property type="entry name" value="AB_hydrolase_fold"/>
</dbReference>
<reference evidence="3" key="1">
    <citation type="journal article" date="2019" name="Int. J. Syst. Evol. Microbiol.">
        <title>The Global Catalogue of Microorganisms (GCM) 10K type strain sequencing project: providing services to taxonomists for standard genome sequencing and annotation.</title>
        <authorList>
            <consortium name="The Broad Institute Genomics Platform"/>
            <consortium name="The Broad Institute Genome Sequencing Center for Infectious Disease"/>
            <person name="Wu L."/>
            <person name="Ma J."/>
        </authorList>
    </citation>
    <scope>NUCLEOTIDE SEQUENCE [LARGE SCALE GENOMIC DNA]</scope>
    <source>
        <strain evidence="3">JCM 18303</strain>
    </source>
</reference>
<dbReference type="InterPro" id="IPR050266">
    <property type="entry name" value="AB_hydrolase_sf"/>
</dbReference>
<dbReference type="Proteomes" id="UP001428817">
    <property type="component" value="Unassembled WGS sequence"/>
</dbReference>
<dbReference type="Pfam" id="PF00561">
    <property type="entry name" value="Abhydrolase_1"/>
    <property type="match status" value="1"/>
</dbReference>
<sequence length="263" mass="28125">MAARYWPGTPAGTAAPVLLVHGLAANARVWEPVAAPLAAAGRAVLAVDLRGHGGSAGVPDPPDSDPILVAARDLAWTCTSLGWSRVVVAGHSWGANIALQLAADLPHLVAGLALIDGGWRPYAERFTDPHTAWRRMAPPDLTGWTLPDVRETLAGAHPDWSDTALEATLANLEQHPDGTLRPRLTIRRHHDRITSLFTHQPRQLHHRVRCRTLLLAADDPPHPSAGDAASALPDAELIAFPDGEHDLHLQYPDRVAAAIAHLG</sequence>
<evidence type="ECO:0000313" key="2">
    <source>
        <dbReference type="EMBL" id="GAA5149235.1"/>
    </source>
</evidence>
<keyword evidence="2" id="KW-0378">Hydrolase</keyword>
<protein>
    <submittedName>
        <fullName evidence="2">Alpha/beta hydrolase</fullName>
    </submittedName>
</protein>